<keyword evidence="4 8" id="KW-0031">Aminopeptidase</keyword>
<evidence type="ECO:0000256" key="2">
    <source>
        <dbReference type="ARBA" id="ARBA00000967"/>
    </source>
</evidence>
<dbReference type="SUPFAM" id="SSF53187">
    <property type="entry name" value="Zn-dependent exopeptidases"/>
    <property type="match status" value="1"/>
</dbReference>
<sequence>MNITVKSGNVLREASDLAVLAAFEDAALPDAAAGLLEPDDFRGRAGQTLLLYPRGAVAARRLLLVGLGKRDKVTAESVRRAAATAVRQARELQVAALSIGVVDDLPLDGAATGQALAEGLHLGAYRYWKYRTGLTTEQTFVVESATVYTGDEREADVRAGIATGQIVARGVMFARDLVNSPGYAMTPARMGEEAIELEQRVGLKATVLDKAQLTEQGFGGILAVGQGSANDPRFIIMEYGAAQEGTPTICLVGKGLTFDSGGLSIKPAEAMDTMKSDMGGSAAVFGAMQIVAELGLPLHVVGLVSSAENMPSGTSYRPGDVVTTLSGKTIEVLNTDAEGRIILADALHYAQRYNPAAIVELSTLTGAIIIALGSHATGMVATDDLLAERVSRAGEISGERVWQLPLWQEYHDMIKSEIADLKNIGGREGGSITAGAFLAAFVGDYPFVHLDIAGTAWAGAPSKPYDAHGGTGVGVRLLTEFLRGYAQ</sequence>
<evidence type="ECO:0000256" key="3">
    <source>
        <dbReference type="ARBA" id="ARBA00009528"/>
    </source>
</evidence>
<keyword evidence="8" id="KW-0963">Cytoplasm</keyword>
<dbReference type="SUPFAM" id="SSF52949">
    <property type="entry name" value="Macro domain-like"/>
    <property type="match status" value="1"/>
</dbReference>
<dbReference type="NCBIfam" id="NF002074">
    <property type="entry name" value="PRK00913.1-4"/>
    <property type="match status" value="1"/>
</dbReference>
<keyword evidence="5 8" id="KW-0645">Protease</keyword>
<comment type="function">
    <text evidence="7 8">Presumably involved in the processing and regular turnover of intracellular proteins. Catalyzes the removal of unsubstituted N-terminal amino acids from various peptides.</text>
</comment>
<dbReference type="EMBL" id="LN890655">
    <property type="protein sequence ID" value="CUS05132.2"/>
    <property type="molecule type" value="Genomic_DNA"/>
</dbReference>
<evidence type="ECO:0000259" key="9">
    <source>
        <dbReference type="PROSITE" id="PS00631"/>
    </source>
</evidence>
<feature type="binding site" evidence="8">
    <location>
        <position position="338"/>
    </location>
    <ligand>
        <name>Mn(2+)</name>
        <dbReference type="ChEBI" id="CHEBI:29035"/>
        <label>1</label>
    </ligand>
</feature>
<accession>A0A160T5N4</accession>
<comment type="cofactor">
    <cofactor evidence="8">
        <name>Mn(2+)</name>
        <dbReference type="ChEBI" id="CHEBI:29035"/>
    </cofactor>
    <text evidence="8">Binds 2 manganese ions per subunit.</text>
</comment>
<comment type="catalytic activity">
    <reaction evidence="1 8">
        <text>Release of an N-terminal amino acid, Xaa-|-Yaa-, in which Xaa is preferably Leu, but may be other amino acids including Pro although not Arg or Lys, and Yaa may be Pro. Amino acid amides and methyl esters are also readily hydrolyzed, but rates on arylamides are exceedingly low.</text>
        <dbReference type="EC" id="3.4.11.1"/>
    </reaction>
</comment>
<evidence type="ECO:0000256" key="6">
    <source>
        <dbReference type="ARBA" id="ARBA00022801"/>
    </source>
</evidence>
<dbReference type="CDD" id="cd00433">
    <property type="entry name" value="Peptidase_M17"/>
    <property type="match status" value="1"/>
</dbReference>
<dbReference type="InterPro" id="IPR043472">
    <property type="entry name" value="Macro_dom-like"/>
</dbReference>
<protein>
    <recommendedName>
        <fullName evidence="8">Probable cytosol aminopeptidase</fullName>
        <ecNumber evidence="8">3.4.11.1</ecNumber>
    </recommendedName>
    <alternativeName>
        <fullName evidence="8">Leucine aminopeptidase</fullName>
        <shortName evidence="8">LAP</shortName>
        <ecNumber evidence="8">3.4.11.10</ecNumber>
    </alternativeName>
    <alternativeName>
        <fullName evidence="8">Leucyl aminopeptidase</fullName>
    </alternativeName>
</protein>
<feature type="active site" evidence="8">
    <location>
        <position position="340"/>
    </location>
</feature>
<evidence type="ECO:0000256" key="7">
    <source>
        <dbReference type="ARBA" id="ARBA00049972"/>
    </source>
</evidence>
<dbReference type="PROSITE" id="PS00631">
    <property type="entry name" value="CYTOSOL_AP"/>
    <property type="match status" value="1"/>
</dbReference>
<feature type="binding site" evidence="8">
    <location>
        <position position="259"/>
    </location>
    <ligand>
        <name>Mn(2+)</name>
        <dbReference type="ChEBI" id="CHEBI:29035"/>
        <label>1</label>
    </ligand>
</feature>
<dbReference type="PANTHER" id="PTHR11963">
    <property type="entry name" value="LEUCINE AMINOPEPTIDASE-RELATED"/>
    <property type="match status" value="1"/>
</dbReference>
<comment type="subcellular location">
    <subcellularLocation>
        <location evidence="8">Cytoplasm</location>
    </subcellularLocation>
</comment>
<comment type="catalytic activity">
    <reaction evidence="2 8">
        <text>Release of an N-terminal amino acid, preferentially leucine, but not glutamic or aspartic acids.</text>
        <dbReference type="EC" id="3.4.11.10"/>
    </reaction>
</comment>
<dbReference type="InterPro" id="IPR008283">
    <property type="entry name" value="Peptidase_M17_N"/>
</dbReference>
<feature type="binding site" evidence="8">
    <location>
        <position position="336"/>
    </location>
    <ligand>
        <name>Mn(2+)</name>
        <dbReference type="ChEBI" id="CHEBI:29035"/>
        <label>1</label>
    </ligand>
</feature>
<feature type="binding site" evidence="8">
    <location>
        <position position="338"/>
    </location>
    <ligand>
        <name>Mn(2+)</name>
        <dbReference type="ChEBI" id="CHEBI:29035"/>
        <label>2</label>
    </ligand>
</feature>
<dbReference type="GO" id="GO:0070006">
    <property type="term" value="F:metalloaminopeptidase activity"/>
    <property type="evidence" value="ECO:0007669"/>
    <property type="project" value="InterPro"/>
</dbReference>
<name>A0A160T5N4_9CHLR</name>
<dbReference type="Pfam" id="PF00883">
    <property type="entry name" value="Peptidase_M17"/>
    <property type="match status" value="1"/>
</dbReference>
<dbReference type="RefSeq" id="WP_095044380.1">
    <property type="nucleotide sequence ID" value="NZ_LN890655.1"/>
</dbReference>
<evidence type="ECO:0000256" key="1">
    <source>
        <dbReference type="ARBA" id="ARBA00000135"/>
    </source>
</evidence>
<dbReference type="PANTHER" id="PTHR11963:SF23">
    <property type="entry name" value="CYTOSOL AMINOPEPTIDASE"/>
    <property type="match status" value="1"/>
</dbReference>
<dbReference type="EC" id="3.4.11.1" evidence="8"/>
<feature type="binding site" evidence="8">
    <location>
        <position position="259"/>
    </location>
    <ligand>
        <name>Mn(2+)</name>
        <dbReference type="ChEBI" id="CHEBI:29035"/>
        <label>2</label>
    </ligand>
</feature>
<feature type="binding site" evidence="8">
    <location>
        <position position="277"/>
    </location>
    <ligand>
        <name>Mn(2+)</name>
        <dbReference type="ChEBI" id="CHEBI:29035"/>
        <label>2</label>
    </ligand>
</feature>
<evidence type="ECO:0000313" key="11">
    <source>
        <dbReference type="Proteomes" id="UP000215027"/>
    </source>
</evidence>
<keyword evidence="8" id="KW-0464">Manganese</keyword>
<dbReference type="Pfam" id="PF02789">
    <property type="entry name" value="Peptidase_M17_N"/>
    <property type="match status" value="1"/>
</dbReference>
<feature type="domain" description="Cytosol aminopeptidase" evidence="9">
    <location>
        <begin position="334"/>
        <end position="341"/>
    </location>
</feature>
<dbReference type="Proteomes" id="UP000215027">
    <property type="component" value="Chromosome I"/>
</dbReference>
<dbReference type="InterPro" id="IPR000819">
    <property type="entry name" value="Peptidase_M17_C"/>
</dbReference>
<feature type="binding site" evidence="8">
    <location>
        <position position="254"/>
    </location>
    <ligand>
        <name>Mn(2+)</name>
        <dbReference type="ChEBI" id="CHEBI:29035"/>
        <label>2</label>
    </ligand>
</feature>
<dbReference type="PRINTS" id="PR00481">
    <property type="entry name" value="LAMNOPPTDASE"/>
</dbReference>
<dbReference type="HAMAP" id="MF_00181">
    <property type="entry name" value="Cytosol_peptidase_M17"/>
    <property type="match status" value="1"/>
</dbReference>
<dbReference type="NCBIfam" id="NF002073">
    <property type="entry name" value="PRK00913.1-2"/>
    <property type="match status" value="1"/>
</dbReference>
<dbReference type="Gene3D" id="3.40.630.10">
    <property type="entry name" value="Zn peptidases"/>
    <property type="match status" value="1"/>
</dbReference>
<keyword evidence="8" id="KW-0479">Metal-binding</keyword>
<dbReference type="InterPro" id="IPR023042">
    <property type="entry name" value="Peptidase_M17_leu_NH2_pept"/>
</dbReference>
<dbReference type="Gene3D" id="3.40.220.10">
    <property type="entry name" value="Leucine Aminopeptidase, subunit E, domain 1"/>
    <property type="match status" value="1"/>
</dbReference>
<dbReference type="OrthoDB" id="9809354at2"/>
<dbReference type="GO" id="GO:0030145">
    <property type="term" value="F:manganese ion binding"/>
    <property type="evidence" value="ECO:0007669"/>
    <property type="project" value="UniProtKB-UniRule"/>
</dbReference>
<evidence type="ECO:0000256" key="5">
    <source>
        <dbReference type="ARBA" id="ARBA00022670"/>
    </source>
</evidence>
<dbReference type="NCBIfam" id="NF002083">
    <property type="entry name" value="PRK00913.3-5"/>
    <property type="match status" value="1"/>
</dbReference>
<dbReference type="GO" id="GO:0006508">
    <property type="term" value="P:proteolysis"/>
    <property type="evidence" value="ECO:0007669"/>
    <property type="project" value="UniProtKB-KW"/>
</dbReference>
<evidence type="ECO:0000256" key="8">
    <source>
        <dbReference type="HAMAP-Rule" id="MF_00181"/>
    </source>
</evidence>
<gene>
    <name evidence="8 10" type="primary">pepA</name>
    <name evidence="10" type="ORF">CFX0092_A3254</name>
</gene>
<dbReference type="InterPro" id="IPR011356">
    <property type="entry name" value="Leucine_aapep/pepB"/>
</dbReference>
<reference evidence="10" key="1">
    <citation type="submission" date="2016-01" db="EMBL/GenBank/DDBJ databases">
        <authorList>
            <person name="Mcilroy J.S."/>
            <person name="Karst M S."/>
            <person name="Albertsen M."/>
        </authorList>
    </citation>
    <scope>NUCLEOTIDE SEQUENCE</scope>
    <source>
        <strain evidence="10">Cfx-K</strain>
    </source>
</reference>
<keyword evidence="6 8" id="KW-0378">Hydrolase</keyword>
<comment type="similarity">
    <text evidence="3 8">Belongs to the peptidase M17 family.</text>
</comment>
<dbReference type="KEGG" id="pbf:CFX0092_A3254"/>
<proteinExistence type="inferred from homology"/>
<feature type="active site" evidence="8">
    <location>
        <position position="266"/>
    </location>
</feature>
<keyword evidence="11" id="KW-1185">Reference proteome</keyword>
<evidence type="ECO:0000313" key="10">
    <source>
        <dbReference type="EMBL" id="CUS05132.2"/>
    </source>
</evidence>
<evidence type="ECO:0000256" key="4">
    <source>
        <dbReference type="ARBA" id="ARBA00022438"/>
    </source>
</evidence>
<organism evidence="10 11">
    <name type="scientific">Candidatus Promineifilum breve</name>
    <dbReference type="NCBI Taxonomy" id="1806508"/>
    <lineage>
        <taxon>Bacteria</taxon>
        <taxon>Bacillati</taxon>
        <taxon>Chloroflexota</taxon>
        <taxon>Ardenticatenia</taxon>
        <taxon>Candidatus Promineifilales</taxon>
        <taxon>Candidatus Promineifilaceae</taxon>
        <taxon>Candidatus Promineifilum</taxon>
    </lineage>
</organism>
<dbReference type="AlphaFoldDB" id="A0A160T5N4"/>
<dbReference type="EC" id="3.4.11.10" evidence="8"/>
<dbReference type="GO" id="GO:0005737">
    <property type="term" value="C:cytoplasm"/>
    <property type="evidence" value="ECO:0007669"/>
    <property type="project" value="UniProtKB-SubCell"/>
</dbReference>